<dbReference type="KEGG" id="fcj:RN605_01700"/>
<dbReference type="GO" id="GO:0004181">
    <property type="term" value="F:metallocarboxypeptidase activity"/>
    <property type="evidence" value="ECO:0007669"/>
    <property type="project" value="InterPro"/>
</dbReference>
<keyword evidence="4" id="KW-0378">Hydrolase</keyword>
<dbReference type="GO" id="GO:0006508">
    <property type="term" value="P:proteolysis"/>
    <property type="evidence" value="ECO:0007669"/>
    <property type="project" value="InterPro"/>
</dbReference>
<proteinExistence type="predicted"/>
<gene>
    <name evidence="4" type="ORF">RN605_01700</name>
    <name evidence="3" type="ORF">RN608_08400</name>
</gene>
<keyword evidence="4" id="KW-0645">Protease</keyword>
<feature type="chain" id="PRO_5044705266" evidence="1">
    <location>
        <begin position="17"/>
        <end position="574"/>
    </location>
</feature>
<evidence type="ECO:0000256" key="1">
    <source>
        <dbReference type="SAM" id="SignalP"/>
    </source>
</evidence>
<keyword evidence="1" id="KW-0732">Signal</keyword>
<dbReference type="EMBL" id="CP134878">
    <property type="protein sequence ID" value="WNM18032.1"/>
    <property type="molecule type" value="Genomic_DNA"/>
</dbReference>
<accession>A0AA96EW46</accession>
<accession>A0AA96F1P8</accession>
<dbReference type="Pfam" id="PF00246">
    <property type="entry name" value="Peptidase_M14"/>
    <property type="match status" value="1"/>
</dbReference>
<evidence type="ECO:0000313" key="3">
    <source>
        <dbReference type="EMBL" id="WNM18032.1"/>
    </source>
</evidence>
<feature type="domain" description="Peptidase M14" evidence="2">
    <location>
        <begin position="58"/>
        <end position="172"/>
    </location>
</feature>
<dbReference type="GO" id="GO:0008270">
    <property type="term" value="F:zinc ion binding"/>
    <property type="evidence" value="ECO:0007669"/>
    <property type="project" value="InterPro"/>
</dbReference>
<evidence type="ECO:0000313" key="4">
    <source>
        <dbReference type="EMBL" id="WNM22084.1"/>
    </source>
</evidence>
<dbReference type="Proteomes" id="UP001304515">
    <property type="component" value="Chromosome"/>
</dbReference>
<dbReference type="EMBL" id="CP134890">
    <property type="protein sequence ID" value="WNM22084.1"/>
    <property type="molecule type" value="Genomic_DNA"/>
</dbReference>
<name>A0AA96F1P8_9FLAO</name>
<dbReference type="Gene3D" id="3.40.630.10">
    <property type="entry name" value="Zn peptidases"/>
    <property type="match status" value="1"/>
</dbReference>
<feature type="signal peptide" evidence="1">
    <location>
        <begin position="1"/>
        <end position="16"/>
    </location>
</feature>
<dbReference type="InterPro" id="IPR000834">
    <property type="entry name" value="Peptidase_M14"/>
</dbReference>
<evidence type="ECO:0000259" key="2">
    <source>
        <dbReference type="Pfam" id="PF00246"/>
    </source>
</evidence>
<dbReference type="SUPFAM" id="SSF53187">
    <property type="entry name" value="Zn-dependent exopeptidases"/>
    <property type="match status" value="1"/>
</dbReference>
<dbReference type="RefSeq" id="WP_313321682.1">
    <property type="nucleotide sequence ID" value="NZ_CP134878.1"/>
</dbReference>
<organism evidence="4 5">
    <name type="scientific">Flavobacterium capsici</name>
    <dbReference type="NCBI Taxonomy" id="3075618"/>
    <lineage>
        <taxon>Bacteria</taxon>
        <taxon>Pseudomonadati</taxon>
        <taxon>Bacteroidota</taxon>
        <taxon>Flavobacteriia</taxon>
        <taxon>Flavobacteriales</taxon>
        <taxon>Flavobacteriaceae</taxon>
        <taxon>Flavobacterium</taxon>
    </lineage>
</organism>
<protein>
    <submittedName>
        <fullName evidence="4">M14 family zinc carboxypeptidase</fullName>
    </submittedName>
</protein>
<evidence type="ECO:0000313" key="5">
    <source>
        <dbReference type="Proteomes" id="UP001304515"/>
    </source>
</evidence>
<reference evidence="4 5" key="1">
    <citation type="submission" date="2023-09" db="EMBL/GenBank/DDBJ databases">
        <title>Flavobacterium sp. a novel bacteria isolate from Pepper rhizosphere.</title>
        <authorList>
            <person name="Peng Y."/>
            <person name="Lee J."/>
        </authorList>
    </citation>
    <scope>NUCLEOTIDE SEQUENCE [LARGE SCALE GENOMIC DNA]</scope>
    <source>
        <strain evidence="3">PMR2A8</strain>
        <strain evidence="4 5">PMTSA4</strain>
    </source>
</reference>
<keyword evidence="5" id="KW-1185">Reference proteome</keyword>
<sequence>MKYVFLLFFLFSISFAQKNSHPTFFEKGNGNQTANYQEILDFYEKLDLEFETIQGLNFGFTDSGEPLRVYIFNADKRFDYDFKPEKAFVLINNGIHAGEPDGIDATMQLFRDLAYKKIKVPKNVVIITIPVYNIGGLLNRNSTSRVNQNGPEEYGFRGNARNFDLNRDFIKADTKNTMAFAQTFHAFFSPDIFIDNHVSNGADYQYKLTYIMTEPKRLGNVLGNFVKTEMTPAIVNDLKDKKVESTPYVNVWSGTPADGFAQFSDTPRYATGYTSLFNTIGYVVETHMLKPYNERVKVTYDFMVSTIEYADKNWEKIKNLRIQNKEQYEANNYYPIQWKIDSSNVEKITFLGFDGSYKKSDVTTGKRLFYDRSKPYSKLINFYGTYKPTKEIKIPLAYVIPQGQWKIIDLLKHNKIEYSRLHQDTLIDVESYKIVDYNTAKNAYEGHYPHSNTKVASTNKTVAFNKGDYLIKTDQLGVKYLLETLEPEAIDSFFNWNFFDTILQQKEGYSAYVFEDLANEYLNEHPELRAQLEQKIKEDKAFADNPDAQLDWVYKNSIYYEKAHLQYPIYRIVK</sequence>
<keyword evidence="4" id="KW-0121">Carboxypeptidase</keyword>
<dbReference type="AlphaFoldDB" id="A0AA96F1P8"/>